<evidence type="ECO:0000256" key="1">
    <source>
        <dbReference type="ARBA" id="ARBA00001946"/>
    </source>
</evidence>
<evidence type="ECO:0000259" key="8">
    <source>
        <dbReference type="Pfam" id="PF01850"/>
    </source>
</evidence>
<dbReference type="InterPro" id="IPR029060">
    <property type="entry name" value="PIN-like_dom_sf"/>
</dbReference>
<dbReference type="GO" id="GO:0016787">
    <property type="term" value="F:hydrolase activity"/>
    <property type="evidence" value="ECO:0007669"/>
    <property type="project" value="UniProtKB-KW"/>
</dbReference>
<evidence type="ECO:0000256" key="6">
    <source>
        <dbReference type="ARBA" id="ARBA00022842"/>
    </source>
</evidence>
<evidence type="ECO:0000313" key="10">
    <source>
        <dbReference type="Proteomes" id="UP000051950"/>
    </source>
</evidence>
<keyword evidence="5" id="KW-0378">Hydrolase</keyword>
<gene>
    <name evidence="9" type="ORF">ASU31_11100</name>
</gene>
<organism evidence="9 10">
    <name type="scientific">Pedobacter ginsenosidimutans</name>
    <dbReference type="NCBI Taxonomy" id="687842"/>
    <lineage>
        <taxon>Bacteria</taxon>
        <taxon>Pseudomonadati</taxon>
        <taxon>Bacteroidota</taxon>
        <taxon>Sphingobacteriia</taxon>
        <taxon>Sphingobacteriales</taxon>
        <taxon>Sphingobacteriaceae</taxon>
        <taxon>Pedobacter</taxon>
    </lineage>
</organism>
<dbReference type="EMBL" id="LMZQ01000006">
    <property type="protein sequence ID" value="KRT16042.1"/>
    <property type="molecule type" value="Genomic_DNA"/>
</dbReference>
<evidence type="ECO:0000256" key="5">
    <source>
        <dbReference type="ARBA" id="ARBA00022801"/>
    </source>
</evidence>
<dbReference type="GO" id="GO:0004518">
    <property type="term" value="F:nuclease activity"/>
    <property type="evidence" value="ECO:0007669"/>
    <property type="project" value="UniProtKB-KW"/>
</dbReference>
<dbReference type="Gene3D" id="3.40.50.1010">
    <property type="entry name" value="5'-nuclease"/>
    <property type="match status" value="1"/>
</dbReference>
<evidence type="ECO:0000256" key="3">
    <source>
        <dbReference type="ARBA" id="ARBA00022722"/>
    </source>
</evidence>
<reference evidence="9 10" key="1">
    <citation type="submission" date="2015-11" db="EMBL/GenBank/DDBJ databases">
        <title>Sequence of Pedobacter ginsenosidimutans.</title>
        <authorList>
            <person name="Carson E."/>
            <person name="Keyser V."/>
            <person name="Newman J."/>
            <person name="Miller J."/>
        </authorList>
    </citation>
    <scope>NUCLEOTIDE SEQUENCE [LARGE SCALE GENOMIC DNA]</scope>
    <source>
        <strain evidence="9 10">KACC 14530</strain>
    </source>
</reference>
<dbReference type="STRING" id="687842.ASU31_11100"/>
<keyword evidence="2" id="KW-1277">Toxin-antitoxin system</keyword>
<proteinExistence type="inferred from homology"/>
<dbReference type="InterPro" id="IPR002716">
    <property type="entry name" value="PIN_dom"/>
</dbReference>
<dbReference type="GO" id="GO:0046872">
    <property type="term" value="F:metal ion binding"/>
    <property type="evidence" value="ECO:0007669"/>
    <property type="project" value="UniProtKB-KW"/>
</dbReference>
<name>A0A0T5VQA2_9SPHI</name>
<dbReference type="Proteomes" id="UP000051950">
    <property type="component" value="Unassembled WGS sequence"/>
</dbReference>
<dbReference type="AlphaFoldDB" id="A0A0T5VQA2"/>
<comment type="caution">
    <text evidence="9">The sequence shown here is derived from an EMBL/GenBank/DDBJ whole genome shotgun (WGS) entry which is preliminary data.</text>
</comment>
<keyword evidence="3" id="KW-0540">Nuclease</keyword>
<dbReference type="InterPro" id="IPR050556">
    <property type="entry name" value="Type_II_TA_system_RNase"/>
</dbReference>
<dbReference type="Pfam" id="PF01850">
    <property type="entry name" value="PIN"/>
    <property type="match status" value="1"/>
</dbReference>
<dbReference type="CDD" id="cd09881">
    <property type="entry name" value="PIN_VapC4-5_FitB-like"/>
    <property type="match status" value="1"/>
</dbReference>
<evidence type="ECO:0000256" key="4">
    <source>
        <dbReference type="ARBA" id="ARBA00022723"/>
    </source>
</evidence>
<keyword evidence="4" id="KW-0479">Metal-binding</keyword>
<keyword evidence="10" id="KW-1185">Reference proteome</keyword>
<evidence type="ECO:0000256" key="2">
    <source>
        <dbReference type="ARBA" id="ARBA00022649"/>
    </source>
</evidence>
<dbReference type="PANTHER" id="PTHR33653:SF1">
    <property type="entry name" value="RIBONUCLEASE VAPC2"/>
    <property type="match status" value="1"/>
</dbReference>
<dbReference type="PANTHER" id="PTHR33653">
    <property type="entry name" value="RIBONUCLEASE VAPC2"/>
    <property type="match status" value="1"/>
</dbReference>
<keyword evidence="6" id="KW-0460">Magnesium</keyword>
<feature type="domain" description="PIN" evidence="8">
    <location>
        <begin position="6"/>
        <end position="119"/>
    </location>
</feature>
<sequence>MADQIIMVDTSILIDYFRKMDKSKTRLFDLSQKSENLCISSITEFEIYTGAKGEQADFWKAMLSSFIVFPFDSDAALMAVEVQNKLKRHRKSIDKADLFIAATAIAHDLYFDTLNYKHFKNIEDLKLFKQ</sequence>
<dbReference type="OrthoDB" id="9804823at2"/>
<protein>
    <submittedName>
        <fullName evidence="9">PIN domain-containing protein</fullName>
    </submittedName>
</protein>
<comment type="similarity">
    <text evidence="7">Belongs to the PINc/VapC protein family.</text>
</comment>
<comment type="cofactor">
    <cofactor evidence="1">
        <name>Mg(2+)</name>
        <dbReference type="ChEBI" id="CHEBI:18420"/>
    </cofactor>
</comment>
<dbReference type="SUPFAM" id="SSF88723">
    <property type="entry name" value="PIN domain-like"/>
    <property type="match status" value="1"/>
</dbReference>
<evidence type="ECO:0000313" key="9">
    <source>
        <dbReference type="EMBL" id="KRT16042.1"/>
    </source>
</evidence>
<accession>A0A0T5VQA2</accession>
<evidence type="ECO:0000256" key="7">
    <source>
        <dbReference type="ARBA" id="ARBA00038093"/>
    </source>
</evidence>